<accession>W4LP44</accession>
<dbReference type="SUPFAM" id="SSF89796">
    <property type="entry name" value="CoA-transferase family III (CaiB/BaiF)"/>
    <property type="match status" value="2"/>
</dbReference>
<dbReference type="HOGENOM" id="CLU_010587_0_0_7"/>
<dbReference type="InterPro" id="IPR023606">
    <property type="entry name" value="CoA-Trfase_III_dom_1_sf"/>
</dbReference>
<evidence type="ECO:0000256" key="2">
    <source>
        <dbReference type="SAM" id="MobiDB-lite"/>
    </source>
</evidence>
<dbReference type="GO" id="GO:0008410">
    <property type="term" value="F:CoA-transferase activity"/>
    <property type="evidence" value="ECO:0007669"/>
    <property type="project" value="TreeGrafter"/>
</dbReference>
<organism evidence="3 4">
    <name type="scientific">Entotheonella factor</name>
    <dbReference type="NCBI Taxonomy" id="1429438"/>
    <lineage>
        <taxon>Bacteria</taxon>
        <taxon>Pseudomonadati</taxon>
        <taxon>Nitrospinota/Tectimicrobiota group</taxon>
        <taxon>Candidatus Tectimicrobiota</taxon>
        <taxon>Candidatus Entotheonellia</taxon>
        <taxon>Candidatus Entotheonellales</taxon>
        <taxon>Candidatus Entotheonellaceae</taxon>
        <taxon>Candidatus Entotheonella</taxon>
    </lineage>
</organism>
<proteinExistence type="predicted"/>
<feature type="region of interest" description="Disordered" evidence="2">
    <location>
        <begin position="378"/>
        <end position="400"/>
    </location>
</feature>
<evidence type="ECO:0008006" key="5">
    <source>
        <dbReference type="Google" id="ProtNLM"/>
    </source>
</evidence>
<evidence type="ECO:0000256" key="1">
    <source>
        <dbReference type="ARBA" id="ARBA00022679"/>
    </source>
</evidence>
<dbReference type="EMBL" id="AZHW01000476">
    <property type="protein sequence ID" value="ETW99181.1"/>
    <property type="molecule type" value="Genomic_DNA"/>
</dbReference>
<dbReference type="InterPro" id="IPR003673">
    <property type="entry name" value="CoA-Trfase_fam_III"/>
</dbReference>
<evidence type="ECO:0000313" key="3">
    <source>
        <dbReference type="EMBL" id="ETW99181.1"/>
    </source>
</evidence>
<gene>
    <name evidence="3" type="ORF">ETSY1_16040</name>
</gene>
<dbReference type="Proteomes" id="UP000019141">
    <property type="component" value="Unassembled WGS sequence"/>
</dbReference>
<dbReference type="PANTHER" id="PTHR48207">
    <property type="entry name" value="SUCCINATE--HYDROXYMETHYLGLUTARATE COA-TRANSFERASE"/>
    <property type="match status" value="1"/>
</dbReference>
<dbReference type="InterPro" id="IPR050483">
    <property type="entry name" value="CoA-transferase_III_domain"/>
</dbReference>
<dbReference type="PANTHER" id="PTHR48207:SF3">
    <property type="entry name" value="SUCCINATE--HYDROXYMETHYLGLUTARATE COA-TRANSFERASE"/>
    <property type="match status" value="1"/>
</dbReference>
<keyword evidence="4" id="KW-1185">Reference proteome</keyword>
<dbReference type="Gene3D" id="3.40.50.10540">
    <property type="entry name" value="Crotonobetainyl-coa:carnitine coa-transferase, domain 1"/>
    <property type="match status" value="2"/>
</dbReference>
<evidence type="ECO:0000313" key="4">
    <source>
        <dbReference type="Proteomes" id="UP000019141"/>
    </source>
</evidence>
<keyword evidence="1" id="KW-0808">Transferase</keyword>
<dbReference type="Gene3D" id="3.30.1540.10">
    <property type="entry name" value="formyl-coa transferase, domain 3"/>
    <property type="match status" value="2"/>
</dbReference>
<sequence>MIGALDGVRVIDLTRHVAGPYASLLLASQGADVIKLEPPEGDPSRAFGPFPNDDVHAERSGLFLRLNRYKRSVVIDPAAPEGAERIRSLAAGAHIVLEDYAPGAATAWGWGWEVLHAANPALVLASITPFGQTGPYRDYRGSELTLQAIGGPLYTNGHQDREPLKLAGHYAHYHAGLTAALATLIALRRSEASGEGDWIDVALHECQAGCRDRQSTNLTIAAYTGLSVGRLGAAVFRMGAGVRPCHDGYVNVMGGWNRLPRLLRLIGREDLIDHPQLMNPPGTVPDDLTEAVESAYAVWLGPRNKRDIVAEAQAAGMMAGPVNTIADVMQDPHFQVRGVWDHIDHPEAGALQYPGRPFILTRSPRREPQRAPLLNEHAGDADTLPVQPHSQPASHSARAASDAPLDLPLAGVRVAEITVVWAGPHVTQLLAEWGADVVRVEPANKPQPYTRGMEGVPTRQQGLELAAQGVPTRLADNDPGLDPWNRNASFNSHARNKRSMTCDIMTPEGREALLRLIEHCDVLVENNVPETIDKAKISWEELREINPRLIMLRMPAFALDGPYRNYRAFGLHVEAMVGHTHLRGYPGQSPELLSESLASDGIAGVQGAVTVMMALRHRDRTGEGQLIEMPLTEGFLPVLGEFIMDYTMNGRDTPTQGNRHCWHTPHNVYPCRGKDNWIAIDVGTDSEFTALCQVLEAQNLIADPRFGSAQMRREHVEALDEALRTLTREHDKEQLFHTLQAVGVCAAPVRTAVEVLEDPQLNARGFFESLPTGDEQKHYRYPGLMFRMARTPNTLQTGPAKLGEHNREIYLDLLGYSEEQFAELEHKGQVAMAYPPSVWRPE</sequence>
<dbReference type="AlphaFoldDB" id="W4LP44"/>
<name>W4LP44_ENTF1</name>
<reference evidence="3 4" key="1">
    <citation type="journal article" date="2014" name="Nature">
        <title>An environmental bacterial taxon with a large and distinct metabolic repertoire.</title>
        <authorList>
            <person name="Wilson M.C."/>
            <person name="Mori T."/>
            <person name="Ruckert C."/>
            <person name="Uria A.R."/>
            <person name="Helf M.J."/>
            <person name="Takada K."/>
            <person name="Gernert C."/>
            <person name="Steffens U.A."/>
            <person name="Heycke N."/>
            <person name="Schmitt S."/>
            <person name="Rinke C."/>
            <person name="Helfrich E.J."/>
            <person name="Brachmann A.O."/>
            <person name="Gurgui C."/>
            <person name="Wakimoto T."/>
            <person name="Kracht M."/>
            <person name="Crusemann M."/>
            <person name="Hentschel U."/>
            <person name="Abe I."/>
            <person name="Matsunaga S."/>
            <person name="Kalinowski J."/>
            <person name="Takeyama H."/>
            <person name="Piel J."/>
        </authorList>
    </citation>
    <scope>NUCLEOTIDE SEQUENCE [LARGE SCALE GENOMIC DNA]</scope>
    <source>
        <strain evidence="4">TSY1</strain>
    </source>
</reference>
<comment type="caution">
    <text evidence="3">The sequence shown here is derived from an EMBL/GenBank/DDBJ whole genome shotgun (WGS) entry which is preliminary data.</text>
</comment>
<protein>
    <recommendedName>
        <fullName evidence="5">CoA transferase</fullName>
    </recommendedName>
</protein>
<dbReference type="PATRIC" id="fig|1429438.4.peg.3171"/>
<dbReference type="InterPro" id="IPR044855">
    <property type="entry name" value="CoA-Trfase_III_dom3_sf"/>
</dbReference>
<dbReference type="Pfam" id="PF02515">
    <property type="entry name" value="CoA_transf_3"/>
    <property type="match status" value="2"/>
</dbReference>